<dbReference type="EMBL" id="QPIJ01000034">
    <property type="protein sequence ID" value="RCV89053.1"/>
    <property type="molecule type" value="Genomic_DNA"/>
</dbReference>
<comment type="caution">
    <text evidence="2">The sequence shown here is derived from an EMBL/GenBank/DDBJ whole genome shotgun (WGS) entry which is preliminary data.</text>
</comment>
<dbReference type="Pfam" id="PF09722">
    <property type="entry name" value="Xre_MbcA_ParS_C"/>
    <property type="match status" value="1"/>
</dbReference>
<organism evidence="2 3">
    <name type="scientific">Vreelandella rituensis</name>
    <dbReference type="NCBI Taxonomy" id="2282306"/>
    <lineage>
        <taxon>Bacteria</taxon>
        <taxon>Pseudomonadati</taxon>
        <taxon>Pseudomonadota</taxon>
        <taxon>Gammaproteobacteria</taxon>
        <taxon>Oceanospirillales</taxon>
        <taxon>Halomonadaceae</taxon>
        <taxon>Vreelandella</taxon>
    </lineage>
</organism>
<dbReference type="OrthoDB" id="8755366at2"/>
<evidence type="ECO:0000313" key="3">
    <source>
        <dbReference type="Proteomes" id="UP000253204"/>
    </source>
</evidence>
<dbReference type="Proteomes" id="UP000253204">
    <property type="component" value="Unassembled WGS sequence"/>
</dbReference>
<gene>
    <name evidence="2" type="ORF">DU506_13590</name>
</gene>
<dbReference type="AlphaFoldDB" id="A0A368U1R5"/>
<accession>A0A368U1R5</accession>
<feature type="domain" description="Antitoxin Xre/MbcA/ParS-like toxin-binding" evidence="1">
    <location>
        <begin position="22"/>
        <end position="70"/>
    </location>
</feature>
<protein>
    <submittedName>
        <fullName evidence="2">DUF2384 domain-containing protein</fullName>
    </submittedName>
</protein>
<dbReference type="InterPro" id="IPR024467">
    <property type="entry name" value="Xre/MbcA/ParS-like_toxin-bd"/>
</dbReference>
<evidence type="ECO:0000313" key="2">
    <source>
        <dbReference type="EMBL" id="RCV89053.1"/>
    </source>
</evidence>
<proteinExistence type="predicted"/>
<keyword evidence="3" id="KW-1185">Reference proteome</keyword>
<name>A0A368U1R5_9GAMM</name>
<reference evidence="2 3" key="1">
    <citation type="submission" date="2018-07" db="EMBL/GenBank/DDBJ databases">
        <title>Halomonas rutogse sp. nov., isolated from Lake TangqianCo on Tibetan Plateau.</title>
        <authorList>
            <person name="Lu H."/>
            <person name="Xing P."/>
            <person name="Wu Q."/>
        </authorList>
    </citation>
    <scope>NUCLEOTIDE SEQUENCE [LARGE SCALE GENOMIC DNA]</scope>
    <source>
        <strain evidence="2 3">TQ8S</strain>
    </source>
</reference>
<sequence length="73" mass="8492">MMRCYAMENVMSVIDFEVLRTAEQISGDRQKALAWYRDPLPLFDHKTPEQLVESGRKEALLRYLRSLEAGFLG</sequence>
<evidence type="ECO:0000259" key="1">
    <source>
        <dbReference type="Pfam" id="PF09722"/>
    </source>
</evidence>